<dbReference type="EMBL" id="CP032092">
    <property type="protein sequence ID" value="AXV67740.1"/>
    <property type="molecule type" value="Genomic_DNA"/>
</dbReference>
<accession>A0AAD0S3X2</accession>
<dbReference type="KEGG" id="pdj:D0907_20650"/>
<dbReference type="AlphaFoldDB" id="A0AAD0S3X2"/>
<dbReference type="Proteomes" id="UP000264605">
    <property type="component" value="Plasmid unnamed2"/>
</dbReference>
<geneLocation type="plasmid" evidence="1 2">
    <name>unnamed2</name>
</geneLocation>
<evidence type="ECO:0000313" key="1">
    <source>
        <dbReference type="EMBL" id="AXV67740.1"/>
    </source>
</evidence>
<name>A0AAD0S3X2_9GAMM</name>
<evidence type="ECO:0000313" key="2">
    <source>
        <dbReference type="Proteomes" id="UP000264605"/>
    </source>
</evidence>
<organism evidence="1 2">
    <name type="scientific">Pseudoalteromonas lipolytica</name>
    <dbReference type="NCBI Taxonomy" id="570156"/>
    <lineage>
        <taxon>Bacteria</taxon>
        <taxon>Pseudomonadati</taxon>
        <taxon>Pseudomonadota</taxon>
        <taxon>Gammaproteobacteria</taxon>
        <taxon>Alteromonadales</taxon>
        <taxon>Pseudoalteromonadaceae</taxon>
        <taxon>Pseudoalteromonas</taxon>
    </lineage>
</organism>
<protein>
    <submittedName>
        <fullName evidence="1">Uncharacterized protein</fullName>
    </submittedName>
</protein>
<keyword evidence="1" id="KW-0614">Plasmid</keyword>
<sequence>MDKNTLEYLFGSAALSGEQRQPLNLNYCTSNTKTDLNSSLQALGIHLKRLIRLWLLSSLLL</sequence>
<gene>
    <name evidence="1" type="ORF">D0907_20650</name>
</gene>
<proteinExistence type="predicted"/>
<reference evidence="1 2" key="1">
    <citation type="submission" date="2018-08" db="EMBL/GenBank/DDBJ databases">
        <title>Draft genome sequence of Pseudoalteromonas donghaensis HJ51.</title>
        <authorList>
            <person name="Oh J."/>
            <person name="Roh D."/>
        </authorList>
    </citation>
    <scope>NUCLEOTIDE SEQUENCE [LARGE SCALE GENOMIC DNA]</scope>
    <source>
        <strain evidence="1 2">HJ51</strain>
        <plasmid evidence="1 2">unnamed2</plasmid>
    </source>
</reference>